<gene>
    <name evidence="6" type="ORF">UFOVP166_18</name>
</gene>
<evidence type="ECO:0000256" key="2">
    <source>
        <dbReference type="ARBA" id="ARBA00022741"/>
    </source>
</evidence>
<organism evidence="6">
    <name type="scientific">uncultured Caudovirales phage</name>
    <dbReference type="NCBI Taxonomy" id="2100421"/>
    <lineage>
        <taxon>Viruses</taxon>
        <taxon>Duplodnaviria</taxon>
        <taxon>Heunggongvirae</taxon>
        <taxon>Uroviricota</taxon>
        <taxon>Caudoviricetes</taxon>
        <taxon>Peduoviridae</taxon>
        <taxon>Maltschvirus</taxon>
        <taxon>Maltschvirus maltsch</taxon>
    </lineage>
</organism>
<accession>A0A6J7WAP9</accession>
<dbReference type="Pfam" id="PF17289">
    <property type="entry name" value="Terminase_6C"/>
    <property type="match status" value="1"/>
</dbReference>
<evidence type="ECO:0000256" key="3">
    <source>
        <dbReference type="ARBA" id="ARBA00022840"/>
    </source>
</evidence>
<evidence type="ECO:0000256" key="1">
    <source>
        <dbReference type="ARBA" id="ARBA00022612"/>
    </source>
</evidence>
<reference evidence="6" key="1">
    <citation type="submission" date="2020-05" db="EMBL/GenBank/DDBJ databases">
        <authorList>
            <person name="Chiriac C."/>
            <person name="Salcher M."/>
            <person name="Ghai R."/>
            <person name="Kavagutti S V."/>
        </authorList>
    </citation>
    <scope>NUCLEOTIDE SEQUENCE</scope>
</reference>
<keyword evidence="2" id="KW-0547">Nucleotide-binding</keyword>
<evidence type="ECO:0000256" key="4">
    <source>
        <dbReference type="ARBA" id="ARBA00023219"/>
    </source>
</evidence>
<feature type="domain" description="Terminase large subunit gp17-like C-terminal" evidence="5">
    <location>
        <begin position="242"/>
        <end position="396"/>
    </location>
</feature>
<dbReference type="InterPro" id="IPR035421">
    <property type="entry name" value="Terminase_6C"/>
</dbReference>
<name>A0A6J7WAP9_9CAUD</name>
<sequence length="413" mass="45407">MALTLTQRAFATSREPFPAFIGGFGSGKTAAAIARAMALKSHFKGCDIAYYLPSFPLVEDIAMRRFPELCERKGWAFKMRGGTSPHIEFPGAGRILFRSLSHPESIVGYEVAHSICDELDTLPKKKARDAWNKVIARNRQKCAIANTVAVATTPEGFQFVYERWQKQPAPGYVMFKARTIENAANLPPDYIQNLQNSYPSNLLAAYLDGEFVNLAAGSVYHEFDRHLNGTDATIRPGEPLHIGMDFNVNNMSAVVFVIRDGNPLALEEVTQVRDTPTMCGVLVNRYKAAGHSITVYPDASGQATKSVNASLSDLTLLRSAGFTVLANNRNPAVKDRVLAVNQLINNQGTRRLRVNFDKCPTLVEGLEQQAYNKNGEPDKTGNQDHLNDALGYFLCYKFGIARGPVAFAQIAGV</sequence>
<dbReference type="Gene3D" id="3.40.50.300">
    <property type="entry name" value="P-loop containing nucleotide triphosphate hydrolases"/>
    <property type="match status" value="1"/>
</dbReference>
<keyword evidence="3" id="KW-0067">ATP-binding</keyword>
<keyword evidence="4" id="KW-0231">Viral genome packaging</keyword>
<dbReference type="Pfam" id="PF03237">
    <property type="entry name" value="Terminase_6N"/>
    <property type="match status" value="1"/>
</dbReference>
<dbReference type="GO" id="GO:0005524">
    <property type="term" value="F:ATP binding"/>
    <property type="evidence" value="ECO:0007669"/>
    <property type="project" value="UniProtKB-KW"/>
</dbReference>
<protein>
    <submittedName>
        <fullName evidence="6">Terminase RNaseH-like domain containing protein</fullName>
    </submittedName>
</protein>
<dbReference type="InterPro" id="IPR027417">
    <property type="entry name" value="P-loop_NTPase"/>
</dbReference>
<dbReference type="Gene3D" id="3.30.420.280">
    <property type="match status" value="1"/>
</dbReference>
<proteinExistence type="predicted"/>
<evidence type="ECO:0000259" key="5">
    <source>
        <dbReference type="Pfam" id="PF17289"/>
    </source>
</evidence>
<evidence type="ECO:0000313" key="6">
    <source>
        <dbReference type="EMBL" id="CAB5187206.1"/>
    </source>
</evidence>
<keyword evidence="1" id="KW-1188">Viral release from host cell</keyword>
<dbReference type="EMBL" id="LR798213">
    <property type="protein sequence ID" value="CAB5187206.1"/>
    <property type="molecule type" value="Genomic_DNA"/>
</dbReference>